<comment type="caution">
    <text evidence="3">The sequence shown here is derived from an EMBL/GenBank/DDBJ whole genome shotgun (WGS) entry which is preliminary data.</text>
</comment>
<dbReference type="Pfam" id="PF13259">
    <property type="entry name" value="clamp_Gag1-like"/>
    <property type="match status" value="1"/>
</dbReference>
<reference evidence="3 4" key="1">
    <citation type="journal article" date="2019" name="Appl. Microbiol. Biotechnol.">
        <title>Genome sequence of Isaria javanica and comparative genome analysis insights into family S53 peptidase evolution in fungal entomopathogens.</title>
        <authorList>
            <person name="Lin R."/>
            <person name="Zhang X."/>
            <person name="Xin B."/>
            <person name="Zou M."/>
            <person name="Gao Y."/>
            <person name="Qin F."/>
            <person name="Hu Q."/>
            <person name="Xie B."/>
            <person name="Cheng X."/>
        </authorList>
    </citation>
    <scope>NUCLEOTIDE SEQUENCE [LARGE SCALE GENOMIC DNA]</scope>
    <source>
        <strain evidence="3 4">IJ1G</strain>
    </source>
</reference>
<feature type="region of interest" description="Disordered" evidence="1">
    <location>
        <begin position="1116"/>
        <end position="1153"/>
    </location>
</feature>
<evidence type="ECO:0000259" key="2">
    <source>
        <dbReference type="Pfam" id="PF13259"/>
    </source>
</evidence>
<dbReference type="Proteomes" id="UP000315783">
    <property type="component" value="Unassembled WGS sequence"/>
</dbReference>
<feature type="region of interest" description="Disordered" evidence="1">
    <location>
        <begin position="1066"/>
        <end position="1085"/>
    </location>
</feature>
<dbReference type="OrthoDB" id="4868154at2759"/>
<dbReference type="InterPro" id="IPR025124">
    <property type="entry name" value="Gag1-like_clamp"/>
</dbReference>
<keyword evidence="4" id="KW-1185">Reference proteome</keyword>
<feature type="compositionally biased region" description="Basic residues" evidence="1">
    <location>
        <begin position="1234"/>
        <end position="1244"/>
    </location>
</feature>
<dbReference type="PANTHER" id="PTHR28065">
    <property type="entry name" value="FREQUENIN"/>
    <property type="match status" value="1"/>
</dbReference>
<feature type="compositionally biased region" description="Low complexity" evidence="1">
    <location>
        <begin position="1140"/>
        <end position="1151"/>
    </location>
</feature>
<evidence type="ECO:0000256" key="1">
    <source>
        <dbReference type="SAM" id="MobiDB-lite"/>
    </source>
</evidence>
<dbReference type="STRING" id="43265.A0A545VEB7"/>
<feature type="region of interest" description="Disordered" evidence="1">
    <location>
        <begin position="685"/>
        <end position="717"/>
    </location>
</feature>
<name>A0A545VEB7_9HYPO</name>
<dbReference type="InterPro" id="IPR053274">
    <property type="entry name" value="Fluconazole_resistance"/>
</dbReference>
<sequence>MENIYFPSMNVADVSEPENAVIGPQTTFSRAGEQLVSGSYFASSFDNTDGEWDSILSEFTTENCTQDPGTFNTSLLSTSPVTSASFRNTPDTVVSNACLNGSGLVEGVDDTVMTREADFRGETTGNICRQQTNTLTSALPTTKNDFHEPTIDPAAHFTMATSQTSKMATSGAIVCSAATLGTSQIEPALVMNTSPRHRVSRLPPDVGADGQIRYLEPHEIPEQQPGITQPATRNVTDGSIVLPPELERHMYYPSRRKSSRPRQQSQAQIQMQQMQPQRPQSQGIQHAPDPQQMHNFQPLHYLQQPQISVSSPDYPHRQINSQDLYAIQSVQPSSQSQHGNFHLHQPNAMASHQLQHQLNFQNFQKPIKEVTFQPDIHAPIAAAQQSRQSMPSVHGHLPMQEQPVPQDLCLDLYYTGDGYESYSARAEKPPNTNSHEWLRNRDFRSTWNLADIYTNWLDTSPNTVEPHVKPFSKKDIKLGMSSQDATKAAITEGFVRGAGWAAKLFLMQIEKEMRESGTMLGFRPHKKVQKAELEQSVIEHIVRTNPPSIHGAQCSNVIAWAYDEFYPGVFRQEGNNGRPRSPQEIFDAWKTLSENITTDQLKPVLFDTSTGLSVMTDIQPSRPPVAQVRSFATQPGQEPSIRISQFPVPEAKNGHIAVKNGENFFTNPEGPATMKLQQMKRAEFMASRSTAKPQGARQPPKTAEEKKENRNRKADEKIGWILTGQSRTIQHEHMTAVSYQCSDGEFRILEGQRLEEAKERTLKRQKKQQGDRAMADAAGTNVSCLATNESPSTVLMDAESRNNASAALISADYSRETGNVARLDGSQPNVTAADNTSSSKSIAVSSVTPTVTNDDNMIFSDFYKSSRSPLARLRNGNPQLSTKLPTASPDWVGDEYADLLSKDKAKNKEAVRRYLADKVRYDWVFDWPAQQAPKSAGKPLGEVQDQSAKLELATADAVEVDAPANSGAADEGYQVDNSDLDSDDESVYSVVSMDNIHWRPRAEWTSDIDEDSDSSSFDDSQSSLPLAALARQAKRRRAIREEASWNPGLACFEARRDAWTGAKTVRVRSKPASATPSQPISPRSPRRFFFRRSMSSSPPTAAAVLAVANATSADLCGTASDSSSAPQDELRKADSHADGSTANTPATSTTTEEMRTYPVETLLPVAQPILPPNNPLRASITPNVYLGLYDKVILHNLQPSCPINLADMLRSCVTGWKRDGEWPPRSTPCNPPVAKKKSSRHRKLTTGSTSAAQPTEAEAKSSRRLSFNLLNRDNEESRAGKGFRRSLQRAFGMAPLPGLGETA</sequence>
<gene>
    <name evidence="3" type="ORF">IF1G_00003</name>
</gene>
<dbReference type="EMBL" id="SPUK01000001">
    <property type="protein sequence ID" value="TQW00072.1"/>
    <property type="molecule type" value="Genomic_DNA"/>
</dbReference>
<feature type="compositionally biased region" description="Low complexity" evidence="1">
    <location>
        <begin position="261"/>
        <end position="282"/>
    </location>
</feature>
<feature type="region of interest" description="Disordered" evidence="1">
    <location>
        <begin position="219"/>
        <end position="292"/>
    </location>
</feature>
<proteinExistence type="predicted"/>
<evidence type="ECO:0000313" key="3">
    <source>
        <dbReference type="EMBL" id="TQW00072.1"/>
    </source>
</evidence>
<feature type="compositionally biased region" description="Basic and acidic residues" evidence="1">
    <location>
        <begin position="702"/>
        <end position="717"/>
    </location>
</feature>
<feature type="compositionally biased region" description="Polar residues" evidence="1">
    <location>
        <begin position="225"/>
        <end position="237"/>
    </location>
</feature>
<protein>
    <submittedName>
        <fullName evidence="3">Mitochondrial AAA ATPase</fullName>
    </submittedName>
</protein>
<feature type="compositionally biased region" description="Basic and acidic residues" evidence="1">
    <location>
        <begin position="1128"/>
        <end position="1137"/>
    </location>
</feature>
<evidence type="ECO:0000313" key="4">
    <source>
        <dbReference type="Proteomes" id="UP000315783"/>
    </source>
</evidence>
<accession>A0A545VEB7</accession>
<feature type="region of interest" description="Disordered" evidence="1">
    <location>
        <begin position="1220"/>
        <end position="1303"/>
    </location>
</feature>
<feature type="region of interest" description="Disordered" evidence="1">
    <location>
        <begin position="961"/>
        <end position="982"/>
    </location>
</feature>
<organism evidence="3 4">
    <name type="scientific">Cordyceps javanica</name>
    <dbReference type="NCBI Taxonomy" id="43265"/>
    <lineage>
        <taxon>Eukaryota</taxon>
        <taxon>Fungi</taxon>
        <taxon>Dikarya</taxon>
        <taxon>Ascomycota</taxon>
        <taxon>Pezizomycotina</taxon>
        <taxon>Sordariomycetes</taxon>
        <taxon>Hypocreomycetidae</taxon>
        <taxon>Hypocreales</taxon>
        <taxon>Cordycipitaceae</taxon>
        <taxon>Cordyceps</taxon>
    </lineage>
</organism>
<feature type="domain" description="Gag1-like clamp" evidence="2">
    <location>
        <begin position="1021"/>
        <end position="1223"/>
    </location>
</feature>
<dbReference type="PANTHER" id="PTHR28065:SF1">
    <property type="entry name" value="DUF4050 DOMAIN-CONTAINING PROTEIN"/>
    <property type="match status" value="1"/>
</dbReference>